<proteinExistence type="predicted"/>
<dbReference type="AlphaFoldDB" id="A0A9Q4FZR5"/>
<name>A0A9Q4FZR5_SALAG</name>
<evidence type="ECO:0000313" key="1">
    <source>
        <dbReference type="EMBL" id="MCR6097711.1"/>
    </source>
</evidence>
<dbReference type="InterPro" id="IPR026838">
    <property type="entry name" value="YheC/D"/>
</dbReference>
<sequence>MTSHKTTRLGEETNKGTIGILVAPSHKTLKKKLNRLNDLAASFMSIKVMAFSLQGVKKQDMLISGYVYSRSERKWTWSTSPMPRAVINRMTLKHQWQNYFKRTLGSNMINNMTFNKWEMYEWLSVSPYFNQFLPLTWLMREPTDIIHFVTRYKQCYIKPVNGSYGKGIFKVARDEKGYKIEDMNTHNMKKATSYINEQGVIAYVTQHCKNKTFILQHVIDLYVADRPVDFRLILVKDASSQWRDVGLLARKGRRHEIVSHTGIVKNGYSALRNIMTLTRHEAMKLNQQMSEVGLAVAKEMETFGGPECNLGNLGIDFGIDKDQRLFVIEINHRNPRHRMALDAGEWAIYKEANALLADYATRLAVGD</sequence>
<dbReference type="Proteomes" id="UP001057753">
    <property type="component" value="Unassembled WGS sequence"/>
</dbReference>
<accession>A0A9Q4FZR5</accession>
<evidence type="ECO:0000313" key="2">
    <source>
        <dbReference type="Proteomes" id="UP001057753"/>
    </source>
</evidence>
<organism evidence="1 2">
    <name type="scientific">Salipaludibacillus agaradhaerens</name>
    <name type="common">Bacillus agaradhaerens</name>
    <dbReference type="NCBI Taxonomy" id="76935"/>
    <lineage>
        <taxon>Bacteria</taxon>
        <taxon>Bacillati</taxon>
        <taxon>Bacillota</taxon>
        <taxon>Bacilli</taxon>
        <taxon>Bacillales</taxon>
        <taxon>Bacillaceae</taxon>
    </lineage>
</organism>
<dbReference type="InterPro" id="IPR013815">
    <property type="entry name" value="ATP_grasp_subdomain_1"/>
</dbReference>
<dbReference type="SUPFAM" id="SSF56059">
    <property type="entry name" value="Glutathione synthetase ATP-binding domain-like"/>
    <property type="match status" value="1"/>
</dbReference>
<dbReference type="RefSeq" id="WP_257822100.1">
    <property type="nucleotide sequence ID" value="NZ_JABXYM010000001.1"/>
</dbReference>
<dbReference type="Gene3D" id="3.30.1490.20">
    <property type="entry name" value="ATP-grasp fold, A domain"/>
    <property type="match status" value="1"/>
</dbReference>
<comment type="caution">
    <text evidence="1">The sequence shown here is derived from an EMBL/GenBank/DDBJ whole genome shotgun (WGS) entry which is preliminary data.</text>
</comment>
<dbReference type="EMBL" id="JABXYM010000001">
    <property type="protein sequence ID" value="MCR6097711.1"/>
    <property type="molecule type" value="Genomic_DNA"/>
</dbReference>
<gene>
    <name evidence="1" type="ORF">HXA33_14255</name>
</gene>
<dbReference type="Pfam" id="PF14398">
    <property type="entry name" value="ATPgrasp_YheCD"/>
    <property type="match status" value="1"/>
</dbReference>
<dbReference type="GO" id="GO:0005524">
    <property type="term" value="F:ATP binding"/>
    <property type="evidence" value="ECO:0007669"/>
    <property type="project" value="InterPro"/>
</dbReference>
<protein>
    <submittedName>
        <fullName evidence="1">YheC/YheD family protein</fullName>
    </submittedName>
</protein>
<keyword evidence="2" id="KW-1185">Reference proteome</keyword>
<reference evidence="1" key="1">
    <citation type="submission" date="2020-06" db="EMBL/GenBank/DDBJ databases">
        <title>Insight into the genomes of haloalkaliphilic bacilli from Kenyan soda lakes.</title>
        <authorList>
            <person name="Mwirichia R."/>
            <person name="Villamizar G.C."/>
            <person name="Poehlein A."/>
            <person name="Mugweru J."/>
            <person name="Kipnyargis A."/>
            <person name="Kiplimo D."/>
            <person name="Orwa P."/>
            <person name="Daniel R."/>
        </authorList>
    </citation>
    <scope>NUCLEOTIDE SEQUENCE</scope>
    <source>
        <strain evidence="1">B1096_S55</strain>
    </source>
</reference>